<proteinExistence type="predicted"/>
<dbReference type="InterPro" id="IPR027417">
    <property type="entry name" value="P-loop_NTPase"/>
</dbReference>
<dbReference type="PANTHER" id="PTHR30121">
    <property type="entry name" value="UNCHARACTERIZED PROTEIN YJGR-RELATED"/>
    <property type="match status" value="1"/>
</dbReference>
<reference evidence="1" key="1">
    <citation type="submission" date="2016-01" db="EMBL/GenBank/DDBJ databases">
        <title>Genome sequencing of Roseivirga ehrenbergii KMM 6017.</title>
        <authorList>
            <person name="Selvaratnam C."/>
            <person name="Thevarajoo S."/>
            <person name="Goh K.M."/>
            <person name="Ee R."/>
            <person name="Chan K.-G."/>
            <person name="Chong C.S."/>
        </authorList>
    </citation>
    <scope>NUCLEOTIDE SEQUENCE [LARGE SCALE GENOMIC DNA]</scope>
    <source>
        <strain evidence="1">KMM 6017</strain>
    </source>
</reference>
<dbReference type="Gene3D" id="1.10.1220.160">
    <property type="entry name" value="DNA sulphur modification protein DndE"/>
    <property type="match status" value="1"/>
</dbReference>
<dbReference type="SUPFAM" id="SSF52540">
    <property type="entry name" value="P-loop containing nucleoside triphosphate hydrolases"/>
    <property type="match status" value="1"/>
</dbReference>
<dbReference type="Pfam" id="PF08870">
    <property type="entry name" value="DndE"/>
    <property type="match status" value="1"/>
</dbReference>
<dbReference type="AlphaFoldDB" id="A0A150XSD8"/>
<evidence type="ECO:0000313" key="2">
    <source>
        <dbReference type="Proteomes" id="UP000075583"/>
    </source>
</evidence>
<dbReference type="OrthoDB" id="1356651at2"/>
<keyword evidence="2" id="KW-1185">Reference proteome</keyword>
<dbReference type="Gene3D" id="3.40.50.300">
    <property type="entry name" value="P-loop containing nucleotide triphosphate hydrolases"/>
    <property type="match status" value="2"/>
</dbReference>
<dbReference type="EMBL" id="LQZQ01000002">
    <property type="protein sequence ID" value="KYG81660.1"/>
    <property type="molecule type" value="Genomic_DNA"/>
</dbReference>
<accession>A0A150XSD8</accession>
<evidence type="ECO:0008006" key="3">
    <source>
        <dbReference type="Google" id="ProtNLM"/>
    </source>
</evidence>
<comment type="caution">
    <text evidence="1">The sequence shown here is derived from an EMBL/GenBank/DDBJ whole genome shotgun (WGS) entry which is preliminary data.</text>
</comment>
<dbReference type="PANTHER" id="PTHR30121:SF6">
    <property type="entry name" value="SLR6007 PROTEIN"/>
    <property type="match status" value="1"/>
</dbReference>
<dbReference type="STRING" id="279360.MB14_13845"/>
<evidence type="ECO:0000313" key="1">
    <source>
        <dbReference type="EMBL" id="KYG81660.1"/>
    </source>
</evidence>
<name>A0A150XSD8_ROSEK</name>
<dbReference type="InterPro" id="IPR051162">
    <property type="entry name" value="T4SS_component"/>
</dbReference>
<sequence>MQFNIKTSEENRQVVTSLSNKLSLASENVISRIAFSYSIAQNITLNLDKDFTDSKGKEYKDDVLFGRYKDFYVALTCQHYNLHKSDPNIGKYIKMHIDDGLQRINTIFEENPHFTAFDFLSAELEKGIEALESSDVSFEPIIYGEGSKHLKVKDKAAYQDLIEIIVGQTLDEAEPIKFKINDVNIHNNQHIAVAGASGTGKTQFALEFLRQMNEASKGLVNFVYLDFKGLKGDDLNYLKPFFDSTNTTYIDCPQKPFPLNPLSFIDKDNDTNKKMGVGKFVDIISSFANIGKNKEQSLREATLAAFDSHVKDGKYPSMKEIFDFAMEIEGDKQSTLRNILFTLSDYTIFETEVDPLNTFLDKNYYFSLSGDLPSEIRFTATFLIINYIYNTFMNMANTPVEDGKVGMRYVFLIDEAHNVFNNKKAQGLLDKILREIRSKGVSVFLLSQGIEEFNQPDIDFSSNCETAFLLDIKDKSNVRLMSKFLGVGEKEHNALIKNMGKIQKGESLSNLAEYKSLSNFKLSQFSGRG</sequence>
<dbReference type="Proteomes" id="UP000075583">
    <property type="component" value="Unassembled WGS sequence"/>
</dbReference>
<gene>
    <name evidence="1" type="ORF">MB14_13845</name>
</gene>
<dbReference type="RefSeq" id="WP_062588831.1">
    <property type="nucleotide sequence ID" value="NZ_LQZQ01000002.1"/>
</dbReference>
<protein>
    <recommendedName>
        <fullName evidence="3">DNA sulfur modification protein DndE</fullName>
    </recommendedName>
</protein>
<dbReference type="InterPro" id="IPR038472">
    <property type="entry name" value="DndE_sf"/>
</dbReference>
<dbReference type="InterPro" id="IPR014969">
    <property type="entry name" value="DNA_S_DndE"/>
</dbReference>
<organism evidence="1 2">
    <name type="scientific">Roseivirga ehrenbergii (strain DSM 102268 / JCM 13514 / KCTC 12282 / NCIMB 14502 / KMM 6017)</name>
    <dbReference type="NCBI Taxonomy" id="279360"/>
    <lineage>
        <taxon>Bacteria</taxon>
        <taxon>Pseudomonadati</taxon>
        <taxon>Bacteroidota</taxon>
        <taxon>Cytophagia</taxon>
        <taxon>Cytophagales</taxon>
        <taxon>Roseivirgaceae</taxon>
        <taxon>Roseivirga</taxon>
    </lineage>
</organism>